<evidence type="ECO:0000313" key="1">
    <source>
        <dbReference type="EMBL" id="KAF3484508.1"/>
    </source>
</evidence>
<comment type="caution">
    <text evidence="1">The sequence shown here is derived from an EMBL/GenBank/DDBJ whole genome shotgun (WGS) entry which is preliminary data.</text>
</comment>
<sequence>MHLFALFNPILPHPEDVFIVRDILRGGPFYWGYFSPRRVRPSVEYHRSRAHPHLSPKNKQVAVDENDGIVAGVPDWRQGFFPGSGSGEVYGSVAIIHRGLHMMDEALRVSDLEVCTACVRAEQAEKEDARLKSKAEARSLCESDLASRQASAIPCARMNGSGTWPRS</sequence>
<gene>
    <name evidence="1" type="ORF">F2Q69_00053711</name>
</gene>
<evidence type="ECO:0000313" key="2">
    <source>
        <dbReference type="Proteomes" id="UP000712600"/>
    </source>
</evidence>
<dbReference type="EMBL" id="QGKX02002183">
    <property type="protein sequence ID" value="KAF3484508.1"/>
    <property type="molecule type" value="Genomic_DNA"/>
</dbReference>
<dbReference type="Proteomes" id="UP000712600">
    <property type="component" value="Unassembled WGS sequence"/>
</dbReference>
<proteinExistence type="predicted"/>
<protein>
    <submittedName>
        <fullName evidence="1">Uncharacterized protein</fullName>
    </submittedName>
</protein>
<organism evidence="1 2">
    <name type="scientific">Brassica cretica</name>
    <name type="common">Mustard</name>
    <dbReference type="NCBI Taxonomy" id="69181"/>
    <lineage>
        <taxon>Eukaryota</taxon>
        <taxon>Viridiplantae</taxon>
        <taxon>Streptophyta</taxon>
        <taxon>Embryophyta</taxon>
        <taxon>Tracheophyta</taxon>
        <taxon>Spermatophyta</taxon>
        <taxon>Magnoliopsida</taxon>
        <taxon>eudicotyledons</taxon>
        <taxon>Gunneridae</taxon>
        <taxon>Pentapetalae</taxon>
        <taxon>rosids</taxon>
        <taxon>malvids</taxon>
        <taxon>Brassicales</taxon>
        <taxon>Brassicaceae</taxon>
        <taxon>Brassiceae</taxon>
        <taxon>Brassica</taxon>
    </lineage>
</organism>
<name>A0A8S9MRJ0_BRACR</name>
<reference evidence="1" key="1">
    <citation type="submission" date="2019-12" db="EMBL/GenBank/DDBJ databases">
        <title>Genome sequencing and annotation of Brassica cretica.</title>
        <authorList>
            <person name="Studholme D.J."/>
            <person name="Sarris P."/>
        </authorList>
    </citation>
    <scope>NUCLEOTIDE SEQUENCE</scope>
    <source>
        <strain evidence="1">PFS-109/04</strain>
        <tissue evidence="1">Leaf</tissue>
    </source>
</reference>
<accession>A0A8S9MRJ0</accession>
<dbReference type="AlphaFoldDB" id="A0A8S9MRJ0"/>